<dbReference type="PANTHER" id="PTHR42998:SF1">
    <property type="entry name" value="TYPE I RESTRICTION ENZYME HINDI METHYLASE SUBUNIT"/>
    <property type="match status" value="1"/>
</dbReference>
<protein>
    <recommendedName>
        <fullName evidence="2">site-specific DNA-methyltransferase (adenine-specific)</fullName>
        <ecNumber evidence="2">2.1.1.72</ecNumber>
    </recommendedName>
</protein>
<evidence type="ECO:0000256" key="2">
    <source>
        <dbReference type="ARBA" id="ARBA00011900"/>
    </source>
</evidence>
<feature type="domain" description="N6 adenine-specific DNA methyltransferase N-terminal" evidence="9">
    <location>
        <begin position="13"/>
        <end position="142"/>
    </location>
</feature>
<dbReference type="EC" id="2.1.1.72" evidence="2"/>
<evidence type="ECO:0000256" key="4">
    <source>
        <dbReference type="ARBA" id="ARBA00022679"/>
    </source>
</evidence>
<comment type="caution">
    <text evidence="10">The sequence shown here is derived from an EMBL/GenBank/DDBJ whole genome shotgun (WGS) entry which is preliminary data.</text>
</comment>
<dbReference type="EMBL" id="JADCKC010000001">
    <property type="protein sequence ID" value="MBE5036641.1"/>
    <property type="molecule type" value="Genomic_DNA"/>
</dbReference>
<sequence length="539" mass="61545">MAKATKKDKEVTLETVLWNCRVALRGVGSTEKNRDAVIGLAFLKFAGDKFEKRRAELLAQYGDIPVFLEKPSFYNAVNVFYLKETARWSYIVKNAGANDIAVILDQAMADIEEANPSLKGALLQNFYATLGAPKEKIKTLIDEVNKISESRFHEEDLIGRVYEYFLQIYAASGTKEDGEFYTPACVVKLIAEMIEPFSGTVYDPCCGSGGMFVQSHKFVERHQGNRANISVVGQESVPDTWRLCKMNLAIRGISHDLGEKNASTFTDDQHKDRKFDYIMANPPFNLKGWRGEDELLDDPRWNGYVVPRTSNANYAWILHIISKLDVNHGIAGFLLANGALNDPDEYENRKRLLMNDKIEAIIVLPRDMFYTTDISVTLWIVNMNKTARTVNGHQLRDRSGEVLFMDLRCWDSNVEEIIIDKGKKKKKIVLTDEQIAEAKRIYNNWQSTDTSLYQDVPELCKAVKILKKDKVDPNDFSIEEKDWALAPSKYIKFIDHDLDIDYEKEMARIQDEMRLLMASEELSQSMLKDAFKGIGYEID</sequence>
<dbReference type="InterPro" id="IPR038333">
    <property type="entry name" value="T1MK-like_N_sf"/>
</dbReference>
<evidence type="ECO:0000313" key="11">
    <source>
        <dbReference type="Proteomes" id="UP000768567"/>
    </source>
</evidence>
<evidence type="ECO:0000256" key="1">
    <source>
        <dbReference type="ARBA" id="ARBA00006594"/>
    </source>
</evidence>
<organism evidence="10 11">
    <name type="scientific">Gemmiger gallinarum</name>
    <dbReference type="NCBI Taxonomy" id="2779354"/>
    <lineage>
        <taxon>Bacteria</taxon>
        <taxon>Bacillati</taxon>
        <taxon>Bacillota</taxon>
        <taxon>Clostridia</taxon>
        <taxon>Eubacteriales</taxon>
        <taxon>Gemmiger</taxon>
    </lineage>
</organism>
<keyword evidence="3 10" id="KW-0489">Methyltransferase</keyword>
<dbReference type="Pfam" id="PF12161">
    <property type="entry name" value="HsdM_N"/>
    <property type="match status" value="1"/>
</dbReference>
<dbReference type="Proteomes" id="UP000768567">
    <property type="component" value="Unassembled WGS sequence"/>
</dbReference>
<evidence type="ECO:0000259" key="9">
    <source>
        <dbReference type="Pfam" id="PF12161"/>
    </source>
</evidence>
<dbReference type="Gene3D" id="1.20.1260.30">
    <property type="match status" value="1"/>
</dbReference>
<dbReference type="InterPro" id="IPR022749">
    <property type="entry name" value="D12N6_MeTrfase_N"/>
</dbReference>
<evidence type="ECO:0000256" key="3">
    <source>
        <dbReference type="ARBA" id="ARBA00022603"/>
    </source>
</evidence>
<comment type="similarity">
    <text evidence="1">Belongs to the N(4)/N(6)-methyltransferase family.</text>
</comment>
<evidence type="ECO:0000256" key="5">
    <source>
        <dbReference type="ARBA" id="ARBA00022691"/>
    </source>
</evidence>
<evidence type="ECO:0000313" key="10">
    <source>
        <dbReference type="EMBL" id="MBE5036641.1"/>
    </source>
</evidence>
<gene>
    <name evidence="10" type="ORF">INF35_02400</name>
</gene>
<evidence type="ECO:0000256" key="7">
    <source>
        <dbReference type="ARBA" id="ARBA00047942"/>
    </source>
</evidence>
<dbReference type="Pfam" id="PF02384">
    <property type="entry name" value="N6_Mtase"/>
    <property type="match status" value="1"/>
</dbReference>
<dbReference type="GO" id="GO:0008168">
    <property type="term" value="F:methyltransferase activity"/>
    <property type="evidence" value="ECO:0007669"/>
    <property type="project" value="UniProtKB-KW"/>
</dbReference>
<dbReference type="PANTHER" id="PTHR42998">
    <property type="entry name" value="TYPE I RESTRICTION ENZYME HINDVIIP M PROTEIN-RELATED"/>
    <property type="match status" value="1"/>
</dbReference>
<keyword evidence="11" id="KW-1185">Reference proteome</keyword>
<dbReference type="InterPro" id="IPR003356">
    <property type="entry name" value="DNA_methylase_A-5"/>
</dbReference>
<feature type="domain" description="DNA methylase adenine-specific" evidence="8">
    <location>
        <begin position="154"/>
        <end position="479"/>
    </location>
</feature>
<dbReference type="InterPro" id="IPR052916">
    <property type="entry name" value="Type-I_RE_MTase_Subunit"/>
</dbReference>
<comment type="catalytic activity">
    <reaction evidence="7">
        <text>a 2'-deoxyadenosine in DNA + S-adenosyl-L-methionine = an N(6)-methyl-2'-deoxyadenosine in DNA + S-adenosyl-L-homocysteine + H(+)</text>
        <dbReference type="Rhea" id="RHEA:15197"/>
        <dbReference type="Rhea" id="RHEA-COMP:12418"/>
        <dbReference type="Rhea" id="RHEA-COMP:12419"/>
        <dbReference type="ChEBI" id="CHEBI:15378"/>
        <dbReference type="ChEBI" id="CHEBI:57856"/>
        <dbReference type="ChEBI" id="CHEBI:59789"/>
        <dbReference type="ChEBI" id="CHEBI:90615"/>
        <dbReference type="ChEBI" id="CHEBI:90616"/>
        <dbReference type="EC" id="2.1.1.72"/>
    </reaction>
</comment>
<keyword evidence="5" id="KW-0949">S-adenosyl-L-methionine</keyword>
<dbReference type="RefSeq" id="WP_193499934.1">
    <property type="nucleotide sequence ID" value="NZ_JADCKC010000001.1"/>
</dbReference>
<reference evidence="10 11" key="1">
    <citation type="submission" date="2020-10" db="EMBL/GenBank/DDBJ databases">
        <title>ChiBAC.</title>
        <authorList>
            <person name="Zenner C."/>
            <person name="Hitch T.C.A."/>
            <person name="Clavel T."/>
        </authorList>
    </citation>
    <scope>NUCLEOTIDE SEQUENCE [LARGE SCALE GENOMIC DNA]</scope>
    <source>
        <strain evidence="10 11">DSM 109015</strain>
    </source>
</reference>
<evidence type="ECO:0000259" key="8">
    <source>
        <dbReference type="Pfam" id="PF02384"/>
    </source>
</evidence>
<keyword evidence="4" id="KW-0808">Transferase</keyword>
<dbReference type="PRINTS" id="PR00507">
    <property type="entry name" value="N12N6MTFRASE"/>
</dbReference>
<keyword evidence="6" id="KW-0680">Restriction system</keyword>
<accession>A0ABR9R0H4</accession>
<dbReference type="GO" id="GO:0032259">
    <property type="term" value="P:methylation"/>
    <property type="evidence" value="ECO:0007669"/>
    <property type="project" value="UniProtKB-KW"/>
</dbReference>
<dbReference type="SUPFAM" id="SSF53335">
    <property type="entry name" value="S-adenosyl-L-methionine-dependent methyltransferases"/>
    <property type="match status" value="1"/>
</dbReference>
<evidence type="ECO:0000256" key="6">
    <source>
        <dbReference type="ARBA" id="ARBA00022747"/>
    </source>
</evidence>
<name>A0ABR9R0H4_9FIRM</name>
<dbReference type="Gene3D" id="3.40.50.150">
    <property type="entry name" value="Vaccinia Virus protein VP39"/>
    <property type="match status" value="1"/>
</dbReference>
<proteinExistence type="inferred from homology"/>
<dbReference type="InterPro" id="IPR029063">
    <property type="entry name" value="SAM-dependent_MTases_sf"/>
</dbReference>